<dbReference type="Proteomes" id="UP001060215">
    <property type="component" value="Chromosome 7"/>
</dbReference>
<gene>
    <name evidence="1" type="ORF">LOK49_LG07G02321</name>
</gene>
<sequence length="159" mass="17486">MGAQPVKSKGSRSKTHDPLVLKKKKKIEQKDNTRVELWTYKSKETNSNSNTHLSQASVATKIDEMRDLKALISMFRGCGSVNNTTVGSQSAIGRLMMAIKPTPVRPSSESGIASTVRSVSSRAGEETGKKVNVAVDEKRKIREIEKAEKIMLLICWGPD</sequence>
<keyword evidence="2" id="KW-1185">Reference proteome</keyword>
<comment type="caution">
    <text evidence="1">The sequence shown here is derived from an EMBL/GenBank/DDBJ whole genome shotgun (WGS) entry which is preliminary data.</text>
</comment>
<proteinExistence type="predicted"/>
<dbReference type="EMBL" id="CM045764">
    <property type="protein sequence ID" value="KAI8008715.1"/>
    <property type="molecule type" value="Genomic_DNA"/>
</dbReference>
<name>A0ACC0H8K4_9ERIC</name>
<organism evidence="1 2">
    <name type="scientific">Camellia lanceoleosa</name>
    <dbReference type="NCBI Taxonomy" id="1840588"/>
    <lineage>
        <taxon>Eukaryota</taxon>
        <taxon>Viridiplantae</taxon>
        <taxon>Streptophyta</taxon>
        <taxon>Embryophyta</taxon>
        <taxon>Tracheophyta</taxon>
        <taxon>Spermatophyta</taxon>
        <taxon>Magnoliopsida</taxon>
        <taxon>eudicotyledons</taxon>
        <taxon>Gunneridae</taxon>
        <taxon>Pentapetalae</taxon>
        <taxon>asterids</taxon>
        <taxon>Ericales</taxon>
        <taxon>Theaceae</taxon>
        <taxon>Camellia</taxon>
    </lineage>
</organism>
<accession>A0ACC0H8K4</accession>
<evidence type="ECO:0000313" key="2">
    <source>
        <dbReference type="Proteomes" id="UP001060215"/>
    </source>
</evidence>
<evidence type="ECO:0000313" key="1">
    <source>
        <dbReference type="EMBL" id="KAI8008715.1"/>
    </source>
</evidence>
<protein>
    <submittedName>
        <fullName evidence="1">Uncharacterized protein</fullName>
    </submittedName>
</protein>
<reference evidence="1 2" key="1">
    <citation type="journal article" date="2022" name="Plant J.">
        <title>Chromosome-level genome of Camellia lanceoleosa provides a valuable resource for understanding genome evolution and self-incompatibility.</title>
        <authorList>
            <person name="Gong W."/>
            <person name="Xiao S."/>
            <person name="Wang L."/>
            <person name="Liao Z."/>
            <person name="Chang Y."/>
            <person name="Mo W."/>
            <person name="Hu G."/>
            <person name="Li W."/>
            <person name="Zhao G."/>
            <person name="Zhu H."/>
            <person name="Hu X."/>
            <person name="Ji K."/>
            <person name="Xiang X."/>
            <person name="Song Q."/>
            <person name="Yuan D."/>
            <person name="Jin S."/>
            <person name="Zhang L."/>
        </authorList>
    </citation>
    <scope>NUCLEOTIDE SEQUENCE [LARGE SCALE GENOMIC DNA]</scope>
    <source>
        <strain evidence="1">SQ_2022a</strain>
    </source>
</reference>